<reference evidence="5 6" key="1">
    <citation type="journal article" date="2018" name="PLoS Genet.">
        <title>Population sequencing reveals clonal diversity and ancestral inbreeding in the grapevine cultivar Chardonnay.</title>
        <authorList>
            <person name="Roach M.J."/>
            <person name="Johnson D.L."/>
            <person name="Bohlmann J."/>
            <person name="van Vuuren H.J."/>
            <person name="Jones S.J."/>
            <person name="Pretorius I.S."/>
            <person name="Schmidt S.A."/>
            <person name="Borneman A.R."/>
        </authorList>
    </citation>
    <scope>NUCLEOTIDE SEQUENCE [LARGE SCALE GENOMIC DNA]</scope>
    <source>
        <strain evidence="6">cv. Chardonnay</strain>
        <tissue evidence="5">Leaf</tissue>
    </source>
</reference>
<evidence type="ECO:0000313" key="5">
    <source>
        <dbReference type="EMBL" id="RVW94953.1"/>
    </source>
</evidence>
<comment type="caution">
    <text evidence="5">The sequence shown here is derived from an EMBL/GenBank/DDBJ whole genome shotgun (WGS) entry which is preliminary data.</text>
</comment>
<dbReference type="GO" id="GO:0009451">
    <property type="term" value="P:RNA modification"/>
    <property type="evidence" value="ECO:0007669"/>
    <property type="project" value="InterPro"/>
</dbReference>
<dbReference type="EMBL" id="QGNW01000117">
    <property type="protein sequence ID" value="RVW94953.1"/>
    <property type="molecule type" value="Genomic_DNA"/>
</dbReference>
<dbReference type="PANTHER" id="PTHR47926:SF381">
    <property type="entry name" value="DYW DOMAIN-CONTAINING PROTEIN"/>
    <property type="match status" value="1"/>
</dbReference>
<accession>A0A438IDW9</accession>
<comment type="similarity">
    <text evidence="1">Belongs to the PPR family. PCMP-H subfamily.</text>
</comment>
<dbReference type="NCBIfam" id="TIGR00756">
    <property type="entry name" value="PPR"/>
    <property type="match status" value="5"/>
</dbReference>
<evidence type="ECO:0000256" key="2">
    <source>
        <dbReference type="ARBA" id="ARBA00022737"/>
    </source>
</evidence>
<evidence type="ECO:0000259" key="4">
    <source>
        <dbReference type="Pfam" id="PF14432"/>
    </source>
</evidence>
<evidence type="ECO:0000313" key="6">
    <source>
        <dbReference type="Proteomes" id="UP000288805"/>
    </source>
</evidence>
<dbReference type="Pfam" id="PF13041">
    <property type="entry name" value="PPR_2"/>
    <property type="match status" value="3"/>
</dbReference>
<dbReference type="AlphaFoldDB" id="A0A438IDW9"/>
<name>A0A438IDW9_VITVI</name>
<organism evidence="5 6">
    <name type="scientific">Vitis vinifera</name>
    <name type="common">Grape</name>
    <dbReference type="NCBI Taxonomy" id="29760"/>
    <lineage>
        <taxon>Eukaryota</taxon>
        <taxon>Viridiplantae</taxon>
        <taxon>Streptophyta</taxon>
        <taxon>Embryophyta</taxon>
        <taxon>Tracheophyta</taxon>
        <taxon>Spermatophyta</taxon>
        <taxon>Magnoliopsida</taxon>
        <taxon>eudicotyledons</taxon>
        <taxon>Gunneridae</taxon>
        <taxon>Pentapetalae</taxon>
        <taxon>rosids</taxon>
        <taxon>Vitales</taxon>
        <taxon>Vitaceae</taxon>
        <taxon>Viteae</taxon>
        <taxon>Vitis</taxon>
    </lineage>
</organism>
<evidence type="ECO:0000256" key="3">
    <source>
        <dbReference type="PROSITE-ProRule" id="PRU00708"/>
    </source>
</evidence>
<protein>
    <submittedName>
        <fullName evidence="5">Pentatricopeptide repeat-containing protein</fullName>
    </submittedName>
</protein>
<dbReference type="InterPro" id="IPR011990">
    <property type="entry name" value="TPR-like_helical_dom_sf"/>
</dbReference>
<dbReference type="FunFam" id="1.25.40.10:FF:000776">
    <property type="entry name" value="Pentatricopeptide repeat-containing protein At3g13880"/>
    <property type="match status" value="1"/>
</dbReference>
<feature type="repeat" description="PPR" evidence="3">
    <location>
        <begin position="495"/>
        <end position="529"/>
    </location>
</feature>
<evidence type="ECO:0000256" key="1">
    <source>
        <dbReference type="ARBA" id="ARBA00006643"/>
    </source>
</evidence>
<sequence length="802" mass="89499">MQTPPHNPQPDYLGLPLDSVTYTKLVQCSTRTGSLIHGKLAHMHMIKTCFKPCLFLLNNLLYMYCKCGETDVAKKLFDRMPKRNVASWNSLISGYIQMGFYHEVMNLFKEARMSDLRLDKFTFSNALSVCGRTLDLRLGRLIHALITVSGLSGPVLLTNSLIHIYCKCGRIDWARLVFESADELDSVSWNSLIAGYVRIGSNDEMLRLLVKMLRHGLNLNSYALGSALKACGSNFSCSIECGKMLHGCAVKLGLDLDVVVGTALLDTYAKIGNLDNATKIFKLMPDPNVVMYNAMIAGFLQMETMADEFANEAMYLFFEMQSRGMKPSEFTFSSILKACSTIEAFECGKQIHAQICKYNLQSDEFIGNALVELYSLSGSIEDGLKCFHSTPKLDVVSWTSLIVGHVQNGQFEGGLTLFHELLFSGRKPDEFTISIMLSACANLAAVKSGEQIHAYAIKTGIGNFTIIQNSQICMYAKCGDIDSANMTFKETKNPDVVSWSVMISSNAQHGCAKEAVDLFELMKGSGIAPNHITFLGVLVACSHGGLVEEGLRYFEIMKKDHDITPNVKHSACIVDLLGRAGRLAEAESFIMDSGFEGDPVMWRSLLSACRVHKATDTGKRVAERVIELEPEAAASYVLLYNIYNDAGIQMPATEIRNLMKDRGVKKEPGLSWIEVGNVVHSFVAGDRSHPNSQVIYVRLEEMLEKIKKLDYIDEKPVSDVSEPKHKDNSMVSYHSEKLAVTFGIISLPRSAPVRVMKNLRSCWHCHETMKLFSRLENREIILRDPIRFHRFRDGSCSCGDYW</sequence>
<keyword evidence="2" id="KW-0677">Repeat</keyword>
<dbReference type="Pfam" id="PF01535">
    <property type="entry name" value="PPR"/>
    <property type="match status" value="5"/>
</dbReference>
<proteinExistence type="inferred from homology"/>
<dbReference type="PROSITE" id="PS51375">
    <property type="entry name" value="PPR"/>
    <property type="match status" value="6"/>
</dbReference>
<dbReference type="InterPro" id="IPR046960">
    <property type="entry name" value="PPR_At4g14850-like_plant"/>
</dbReference>
<dbReference type="Pfam" id="PF14432">
    <property type="entry name" value="DYW_deaminase"/>
    <property type="match status" value="1"/>
</dbReference>
<feature type="domain" description="DYW" evidence="4">
    <location>
        <begin position="725"/>
        <end position="802"/>
    </location>
</feature>
<dbReference type="InterPro" id="IPR002885">
    <property type="entry name" value="PPR_rpt"/>
</dbReference>
<dbReference type="InterPro" id="IPR046848">
    <property type="entry name" value="E_motif"/>
</dbReference>
<feature type="repeat" description="PPR" evidence="3">
    <location>
        <begin position="84"/>
        <end position="118"/>
    </location>
</feature>
<dbReference type="Pfam" id="PF20431">
    <property type="entry name" value="E_motif"/>
    <property type="match status" value="1"/>
</dbReference>
<dbReference type="FunFam" id="1.25.40.10:FF:000227">
    <property type="entry name" value="Pentatricopeptide repeat-containing protein At3g13880"/>
    <property type="match status" value="1"/>
</dbReference>
<dbReference type="GO" id="GO:0008270">
    <property type="term" value="F:zinc ion binding"/>
    <property type="evidence" value="ECO:0007669"/>
    <property type="project" value="InterPro"/>
</dbReference>
<dbReference type="Gene3D" id="1.25.40.10">
    <property type="entry name" value="Tetratricopeptide repeat domain"/>
    <property type="match status" value="5"/>
</dbReference>
<gene>
    <name evidence="5" type="primary">PCMP-E89_1</name>
    <name evidence="5" type="ORF">CK203_040094</name>
</gene>
<feature type="repeat" description="PPR" evidence="3">
    <location>
        <begin position="394"/>
        <end position="428"/>
    </location>
</feature>
<feature type="repeat" description="PPR" evidence="3">
    <location>
        <begin position="288"/>
        <end position="327"/>
    </location>
</feature>
<dbReference type="FunFam" id="1.25.40.10:FF:001495">
    <property type="entry name" value="Pentatricopeptide repeat-containing protein At3g13880"/>
    <property type="match status" value="1"/>
</dbReference>
<feature type="repeat" description="PPR" evidence="3">
    <location>
        <begin position="53"/>
        <end position="83"/>
    </location>
</feature>
<dbReference type="PANTHER" id="PTHR47926">
    <property type="entry name" value="PENTATRICOPEPTIDE REPEAT-CONTAINING PROTEIN"/>
    <property type="match status" value="1"/>
</dbReference>
<dbReference type="GO" id="GO:0003723">
    <property type="term" value="F:RNA binding"/>
    <property type="evidence" value="ECO:0007669"/>
    <property type="project" value="InterPro"/>
</dbReference>
<dbReference type="Pfam" id="PF20430">
    <property type="entry name" value="Eplus_motif"/>
    <property type="match status" value="1"/>
</dbReference>
<dbReference type="FunFam" id="1.25.40.10:FF:000692">
    <property type="entry name" value="Pentatricopeptide repeat-containing protein At3g13880"/>
    <property type="match status" value="1"/>
</dbReference>
<dbReference type="InterPro" id="IPR046849">
    <property type="entry name" value="E2_motif"/>
</dbReference>
<feature type="repeat" description="PPR" evidence="3">
    <location>
        <begin position="185"/>
        <end position="219"/>
    </location>
</feature>
<dbReference type="Proteomes" id="UP000288805">
    <property type="component" value="Unassembled WGS sequence"/>
</dbReference>
<dbReference type="InterPro" id="IPR032867">
    <property type="entry name" value="DYW_dom"/>
</dbReference>